<dbReference type="EMBL" id="LGUG01000004">
    <property type="protein sequence ID" value="KON97632.1"/>
    <property type="molecule type" value="Genomic_DNA"/>
</dbReference>
<dbReference type="EMBL" id="FNED01000016">
    <property type="protein sequence ID" value="SDJ37156.1"/>
    <property type="molecule type" value="Genomic_DNA"/>
</dbReference>
<sequence length="223" mass="24784">MKKIWKLTLSSVIGSVIIVGTVWAQPNLQLFINGQGQAPESLKLKVENGVTMVSLRSIIENLKGDILFDENKNSINVVLPDSTNLLNQVQSLERDLQPITAEGALQTWIRGIQDRSGALQYAVFSPDLRAKTKKKFDENFWVTGGSSPHMGKVENIVTKNINDTTVQFTFDYPLVEKSGTIGVGKAVITVQKMKKEYKDGWFITNIKMKDPEDTGIMIGAEKL</sequence>
<gene>
    <name evidence="1" type="ORF">AF333_21480</name>
    <name evidence="2" type="ORF">SAMN04487909_116107</name>
</gene>
<evidence type="ECO:0000313" key="1">
    <source>
        <dbReference type="EMBL" id="KON97632.1"/>
    </source>
</evidence>
<evidence type="ECO:0008006" key="5">
    <source>
        <dbReference type="Google" id="ProtNLM"/>
    </source>
</evidence>
<evidence type="ECO:0000313" key="2">
    <source>
        <dbReference type="EMBL" id="SDJ37156.1"/>
    </source>
</evidence>
<dbReference type="OrthoDB" id="1803673at2"/>
<dbReference type="STRING" id="47500.AF333_21480"/>
<accession>A0A0D1W6P9</accession>
<evidence type="ECO:0000313" key="4">
    <source>
        <dbReference type="Proteomes" id="UP000182836"/>
    </source>
</evidence>
<keyword evidence="3" id="KW-1185">Reference proteome</keyword>
<dbReference type="Proteomes" id="UP000037269">
    <property type="component" value="Unassembled WGS sequence"/>
</dbReference>
<reference evidence="2 4" key="2">
    <citation type="submission" date="2016-10" db="EMBL/GenBank/DDBJ databases">
        <authorList>
            <person name="de Groot N.N."/>
        </authorList>
    </citation>
    <scope>NUCLEOTIDE SEQUENCE [LARGE SCALE GENOMIC DNA]</scope>
    <source>
        <strain evidence="2 4">DSM 2895</strain>
    </source>
</reference>
<reference evidence="1 3" key="1">
    <citation type="submission" date="2015-07" db="EMBL/GenBank/DDBJ databases">
        <title>Fjat-14205 dsm 2895.</title>
        <authorList>
            <person name="Liu B."/>
            <person name="Wang J."/>
            <person name="Zhu Y."/>
            <person name="Liu G."/>
            <person name="Chen Q."/>
            <person name="Chen Z."/>
            <person name="Lan J."/>
            <person name="Che J."/>
            <person name="Ge C."/>
            <person name="Shi H."/>
            <person name="Pan Z."/>
            <person name="Liu X."/>
        </authorList>
    </citation>
    <scope>NUCLEOTIDE SEQUENCE [LARGE SCALE GENOMIC DNA]</scope>
    <source>
        <strain evidence="1 3">DSM 2895</strain>
    </source>
</reference>
<dbReference type="Proteomes" id="UP000182836">
    <property type="component" value="Unassembled WGS sequence"/>
</dbReference>
<dbReference type="RefSeq" id="WP_043066831.1">
    <property type="nucleotide sequence ID" value="NZ_BJOA01000209.1"/>
</dbReference>
<proteinExistence type="predicted"/>
<evidence type="ECO:0000313" key="3">
    <source>
        <dbReference type="Proteomes" id="UP000037269"/>
    </source>
</evidence>
<name>A0A0D1W6P9_ANEMI</name>
<dbReference type="AlphaFoldDB" id="A0A0D1W6P9"/>
<dbReference type="GeneID" id="42307713"/>
<protein>
    <recommendedName>
        <fullName evidence="5">Copper amine oxidase-like N-terminal domain-containing protein</fullName>
    </recommendedName>
</protein>
<dbReference type="PATRIC" id="fig|47500.8.peg.985"/>
<organism evidence="1 3">
    <name type="scientific">Aneurinibacillus migulanus</name>
    <name type="common">Bacillus migulanus</name>
    <dbReference type="NCBI Taxonomy" id="47500"/>
    <lineage>
        <taxon>Bacteria</taxon>
        <taxon>Bacillati</taxon>
        <taxon>Bacillota</taxon>
        <taxon>Bacilli</taxon>
        <taxon>Bacillales</taxon>
        <taxon>Paenibacillaceae</taxon>
        <taxon>Aneurinibacillus group</taxon>
        <taxon>Aneurinibacillus</taxon>
    </lineage>
</organism>